<reference evidence="1 2" key="1">
    <citation type="submission" date="2013-03" db="EMBL/GenBank/DDBJ databases">
        <title>The Genome Sequence of Capronia epimyces CBS 606.96.</title>
        <authorList>
            <consortium name="The Broad Institute Genomics Platform"/>
            <person name="Cuomo C."/>
            <person name="de Hoog S."/>
            <person name="Gorbushina A."/>
            <person name="Walker B."/>
            <person name="Young S.K."/>
            <person name="Zeng Q."/>
            <person name="Gargeya S."/>
            <person name="Fitzgerald M."/>
            <person name="Haas B."/>
            <person name="Abouelleil A."/>
            <person name="Allen A.W."/>
            <person name="Alvarado L."/>
            <person name="Arachchi H.M."/>
            <person name="Berlin A.M."/>
            <person name="Chapman S.B."/>
            <person name="Gainer-Dewar J."/>
            <person name="Goldberg J."/>
            <person name="Griggs A."/>
            <person name="Gujja S."/>
            <person name="Hansen M."/>
            <person name="Howarth C."/>
            <person name="Imamovic A."/>
            <person name="Ireland A."/>
            <person name="Larimer J."/>
            <person name="McCowan C."/>
            <person name="Murphy C."/>
            <person name="Pearson M."/>
            <person name="Poon T.W."/>
            <person name="Priest M."/>
            <person name="Roberts A."/>
            <person name="Saif S."/>
            <person name="Shea T."/>
            <person name="Sisk P."/>
            <person name="Sykes S."/>
            <person name="Wortman J."/>
            <person name="Nusbaum C."/>
            <person name="Birren B."/>
        </authorList>
    </citation>
    <scope>NUCLEOTIDE SEQUENCE [LARGE SCALE GENOMIC DNA]</scope>
    <source>
        <strain evidence="1 2">CBS 606.96</strain>
    </source>
</reference>
<dbReference type="HOGENOM" id="CLU_2170753_0_0_1"/>
<evidence type="ECO:0000313" key="2">
    <source>
        <dbReference type="Proteomes" id="UP000019478"/>
    </source>
</evidence>
<sequence length="110" mass="12406">MHDRPKQNLTSKVAICLSPLIPAYHTTKGTVLRELSKVTRHTPDFEILQKYKQGKEFIMLSSLYHDSGAYENPLGPAKEGTRKGKPCTPCSPAPERIDWKNSCPTHYPVK</sequence>
<organism evidence="1 2">
    <name type="scientific">Capronia epimyces CBS 606.96</name>
    <dbReference type="NCBI Taxonomy" id="1182542"/>
    <lineage>
        <taxon>Eukaryota</taxon>
        <taxon>Fungi</taxon>
        <taxon>Dikarya</taxon>
        <taxon>Ascomycota</taxon>
        <taxon>Pezizomycotina</taxon>
        <taxon>Eurotiomycetes</taxon>
        <taxon>Chaetothyriomycetidae</taxon>
        <taxon>Chaetothyriales</taxon>
        <taxon>Herpotrichiellaceae</taxon>
        <taxon>Capronia</taxon>
    </lineage>
</organism>
<proteinExistence type="predicted"/>
<dbReference type="AlphaFoldDB" id="W9XDF8"/>
<name>W9XDF8_9EURO</name>
<keyword evidence="2" id="KW-1185">Reference proteome</keyword>
<accession>W9XDF8</accession>
<gene>
    <name evidence="1" type="ORF">A1O3_09419</name>
</gene>
<comment type="caution">
    <text evidence="1">The sequence shown here is derived from an EMBL/GenBank/DDBJ whole genome shotgun (WGS) entry which is preliminary data.</text>
</comment>
<dbReference type="EMBL" id="AMGY01000009">
    <property type="protein sequence ID" value="EXJ78258.1"/>
    <property type="molecule type" value="Genomic_DNA"/>
</dbReference>
<dbReference type="GeneID" id="19173503"/>
<dbReference type="RefSeq" id="XP_007737703.1">
    <property type="nucleotide sequence ID" value="XM_007739513.1"/>
</dbReference>
<dbReference type="Proteomes" id="UP000019478">
    <property type="component" value="Unassembled WGS sequence"/>
</dbReference>
<evidence type="ECO:0000313" key="1">
    <source>
        <dbReference type="EMBL" id="EXJ78258.1"/>
    </source>
</evidence>
<protein>
    <submittedName>
        <fullName evidence="1">Uncharacterized protein</fullName>
    </submittedName>
</protein>